<evidence type="ECO:0000313" key="3">
    <source>
        <dbReference type="Proteomes" id="UP000044806"/>
    </source>
</evidence>
<feature type="compositionally biased region" description="Basic residues" evidence="1">
    <location>
        <begin position="1"/>
        <end position="15"/>
    </location>
</feature>
<name>A0A655R8L3_VIBCL</name>
<dbReference type="AlphaFoldDB" id="A0A655R8L3"/>
<evidence type="ECO:0000313" key="2">
    <source>
        <dbReference type="EMBL" id="CSA92018.1"/>
    </source>
</evidence>
<sequence>MGIRHVTHRHHRAKTHQAVTARSQNGQRFLRTIQRLQIGSFLPFFARFTSPQNRCWNHLHIQLTVELMFGQQLRKQRNRVTRHMLIATQQRWARSNKHIALESFAIQHQRL</sequence>
<gene>
    <name evidence="2" type="ORF">ERS013165_02787</name>
</gene>
<evidence type="ECO:0000256" key="1">
    <source>
        <dbReference type="SAM" id="MobiDB-lite"/>
    </source>
</evidence>
<organism evidence="2 3">
    <name type="scientific">Vibrio cholerae</name>
    <dbReference type="NCBI Taxonomy" id="666"/>
    <lineage>
        <taxon>Bacteria</taxon>
        <taxon>Pseudomonadati</taxon>
        <taxon>Pseudomonadota</taxon>
        <taxon>Gammaproteobacteria</taxon>
        <taxon>Vibrionales</taxon>
        <taxon>Vibrionaceae</taxon>
        <taxon>Vibrio</taxon>
    </lineage>
</organism>
<accession>A0A655R8L3</accession>
<proteinExistence type="predicted"/>
<feature type="region of interest" description="Disordered" evidence="1">
    <location>
        <begin position="1"/>
        <end position="23"/>
    </location>
</feature>
<reference evidence="2 3" key="1">
    <citation type="submission" date="2015-07" db="EMBL/GenBank/DDBJ databases">
        <authorList>
            <consortium name="Pathogen Informatics"/>
        </authorList>
    </citation>
    <scope>NUCLEOTIDE SEQUENCE [LARGE SCALE GENOMIC DNA]</scope>
    <source>
        <strain evidence="2 3">A51</strain>
    </source>
</reference>
<dbReference type="Proteomes" id="UP000044806">
    <property type="component" value="Unassembled WGS sequence"/>
</dbReference>
<dbReference type="EMBL" id="CWOW01000015">
    <property type="protein sequence ID" value="CSA92018.1"/>
    <property type="molecule type" value="Genomic_DNA"/>
</dbReference>
<protein>
    <submittedName>
        <fullName evidence="2">Uncharacterized protein</fullName>
    </submittedName>
</protein>